<proteinExistence type="predicted"/>
<accession>A0ACC5ZUH9</accession>
<keyword evidence="1" id="KW-0547">Nucleotide-binding</keyword>
<keyword evidence="2" id="KW-1185">Reference proteome</keyword>
<comment type="caution">
    <text evidence="1">The sequence shown here is derived from an EMBL/GenBank/DDBJ whole genome shotgun (WGS) entry which is preliminary data.</text>
</comment>
<keyword evidence="1" id="KW-0347">Helicase</keyword>
<sequence>MSLDDATRAQIYAAQPRNSTWLAANAGSGKTRVLTDRVARLLLEGAEPQRILCLTYTKAAASEMQNRLFRRLGEWAMLPNDALRDALRELGHEGPFGDDVLATARTLFARAIETPGGLKIQTIHSFCAAILRRFPLEAEVSPGFTEMEDRAAALMRAEIVQEMADGAEAGVVQSLALHLSDQDFEKVTGEIVGKRGVFAEKPSWNDIARLLGLPDGASRADALRIAFTGEERDTSDAISGVLADQSVTYQKFAAEIAALDLENPSFEVLETLFRYFLYQGGDNIGKSKSVNFPQSNHTKVVEAMAPIVDDVHAWMDRVADAYDFLLACDLADKTAALHDFADAFLPRYAARKQALGWLDFDDLILKARDLLTDERVAAWVLYRLDGGIDHILVDEAQDTSPAQWRVIELLAQEFTAGQGAREDVARTIFVVGDKKQSIYSFQGADPREFDRMQAEFAQRLESTGRPLVHSELSFSFRSAEPILRLVDETFSGKDNSGFPQGNRHRAFKNEMPGRVDLWPVIEPAKQASDGAWHDPVDRISEDHHTKQMARRVAENIRDMLEQATIPEEIGNTGHYRMRHVRAGDILILVQRRSDLFAEIIRACKDLRLPIAGADRLKVGAELAVRDLAALMSFLDLAEDDLSLAVALKSPLFGWSEQDLFTLAHGRGKAYLWQRLRGQAERYPETFAMLNDLRNQTDFLRPYDLIERILTRHDGRRRLLARLGPEAEDGINAFLAQALAYERSEVPSLSGFLQWMETDDLEIKRQMDAAGDRIRVMTVHGAKGLEAPIVILPDAAKRDVQIKDVFMTHRGRAVWRVSKPLMPASGKDVRDTLQDAQKAERDRLLYVAMTRAEKWLIVGAAGDLGKDGDSWYDMIAAGLAHCGQVDHQFPFGPGKRLEAGDWSAPAEEDDAPHAPGPPDLPPHFHDLASQPAHSVQLLSPSDLGGAKALPGDAGQDEEAAKRHGRQVHLLLEHLPGHPPDTWEHLARRILSLGADRAKDTQFRTVLDEVVQILGNPALSDLFGPGSMAEVPLVATLDDRHRLNGVVDRLILTETGVHIVDFKSNATIPDTADQTPEGLLRQLGAYAAALRDIFPGKEVSCAILWTRHARLMPVPAALADAALARFLAAQDENGAA</sequence>
<gene>
    <name evidence="1" type="primary">addA</name>
    <name evidence="1" type="ORF">M8744_07560</name>
</gene>
<dbReference type="EMBL" id="JAMQGO010000003">
    <property type="protein sequence ID" value="MCM2561997.1"/>
    <property type="molecule type" value="Genomic_DNA"/>
</dbReference>
<evidence type="ECO:0000313" key="2">
    <source>
        <dbReference type="Proteomes" id="UP001203036"/>
    </source>
</evidence>
<keyword evidence="1" id="KW-0067">ATP-binding</keyword>
<name>A0ACC5ZUH9_9RHOB</name>
<evidence type="ECO:0000313" key="1">
    <source>
        <dbReference type="EMBL" id="MCM2561997.1"/>
    </source>
</evidence>
<keyword evidence="1" id="KW-0378">Hydrolase</keyword>
<organism evidence="1 2">
    <name type="scientific">Lutimaribacter degradans</name>
    <dbReference type="NCBI Taxonomy" id="2945989"/>
    <lineage>
        <taxon>Bacteria</taxon>
        <taxon>Pseudomonadati</taxon>
        <taxon>Pseudomonadota</taxon>
        <taxon>Alphaproteobacteria</taxon>
        <taxon>Rhodobacterales</taxon>
        <taxon>Roseobacteraceae</taxon>
        <taxon>Lutimaribacter</taxon>
    </lineage>
</organism>
<reference evidence="1" key="1">
    <citation type="submission" date="2022-06" db="EMBL/GenBank/DDBJ databases">
        <title>Lutimaribacter sp. EGI FJ00013, a novel bacterium isolated from a salt lake sediment enrichment.</title>
        <authorList>
            <person name="Gao L."/>
            <person name="Fang B.-Z."/>
            <person name="Li W.-J."/>
        </authorList>
    </citation>
    <scope>NUCLEOTIDE SEQUENCE</scope>
    <source>
        <strain evidence="1">EGI FJ00013</strain>
    </source>
</reference>
<dbReference type="Proteomes" id="UP001203036">
    <property type="component" value="Unassembled WGS sequence"/>
</dbReference>
<protein>
    <submittedName>
        <fullName evidence="1">Double-strand break repair helicase AddA</fullName>
    </submittedName>
</protein>